<sequence length="44" mass="5108">MNQVDIKAKKKRDNELLILNLQQDQENARLNIAESKRTNTELLG</sequence>
<dbReference type="EMBL" id="BOSL01000001">
    <property type="protein sequence ID" value="GIP51627.1"/>
    <property type="molecule type" value="Genomic_DNA"/>
</dbReference>
<accession>A0ABQ4M7L3</accession>
<organism evidence="1 2">
    <name type="scientific">Paenibacillus vini</name>
    <dbReference type="NCBI Taxonomy" id="1476024"/>
    <lineage>
        <taxon>Bacteria</taxon>
        <taxon>Bacillati</taxon>
        <taxon>Bacillota</taxon>
        <taxon>Bacilli</taxon>
        <taxon>Bacillales</taxon>
        <taxon>Paenibacillaceae</taxon>
        <taxon>Paenibacillus</taxon>
    </lineage>
</organism>
<dbReference type="Proteomes" id="UP000679992">
    <property type="component" value="Unassembled WGS sequence"/>
</dbReference>
<keyword evidence="2" id="KW-1185">Reference proteome</keyword>
<evidence type="ECO:0000313" key="2">
    <source>
        <dbReference type="Proteomes" id="UP000679992"/>
    </source>
</evidence>
<evidence type="ECO:0000313" key="1">
    <source>
        <dbReference type="EMBL" id="GIP51627.1"/>
    </source>
</evidence>
<gene>
    <name evidence="1" type="ORF">J42TS3_06620</name>
</gene>
<name>A0ABQ4M7L3_9BACL</name>
<protein>
    <submittedName>
        <fullName evidence="1">Uncharacterized protein</fullName>
    </submittedName>
</protein>
<reference evidence="1 2" key="1">
    <citation type="submission" date="2021-03" db="EMBL/GenBank/DDBJ databases">
        <title>Antimicrobial resistance genes in bacteria isolated from Japanese honey, and their potential for conferring macrolide and lincosamide resistance in the American foulbrood pathogen Paenibacillus larvae.</title>
        <authorList>
            <person name="Okamoto M."/>
            <person name="Kumagai M."/>
            <person name="Kanamori H."/>
            <person name="Takamatsu D."/>
        </authorList>
    </citation>
    <scope>NUCLEOTIDE SEQUENCE [LARGE SCALE GENOMIC DNA]</scope>
    <source>
        <strain evidence="1 2">J42TS3</strain>
    </source>
</reference>
<comment type="caution">
    <text evidence="1">The sequence shown here is derived from an EMBL/GenBank/DDBJ whole genome shotgun (WGS) entry which is preliminary data.</text>
</comment>
<proteinExistence type="predicted"/>